<comment type="caution">
    <text evidence="2">The sequence shown here is derived from an EMBL/GenBank/DDBJ whole genome shotgun (WGS) entry which is preliminary data.</text>
</comment>
<evidence type="ECO:0000313" key="2">
    <source>
        <dbReference type="EMBL" id="MCQ4630507.1"/>
    </source>
</evidence>
<evidence type="ECO:0000313" key="3">
    <source>
        <dbReference type="Proteomes" id="UP000996601"/>
    </source>
</evidence>
<dbReference type="Proteomes" id="UP000996601">
    <property type="component" value="Unassembled WGS sequence"/>
</dbReference>
<dbReference type="RefSeq" id="WP_256116785.1">
    <property type="nucleotide sequence ID" value="NZ_WHSB02000003.1"/>
</dbReference>
<organism evidence="2 3">
    <name type="scientific">Shinella lacus</name>
    <dbReference type="NCBI Taxonomy" id="2654216"/>
    <lineage>
        <taxon>Bacteria</taxon>
        <taxon>Pseudomonadati</taxon>
        <taxon>Pseudomonadota</taxon>
        <taxon>Alphaproteobacteria</taxon>
        <taxon>Hyphomicrobiales</taxon>
        <taxon>Rhizobiaceae</taxon>
        <taxon>Shinella</taxon>
    </lineage>
</organism>
<sequence>MIDIPDQISTVWIAAASVAFLVKHFLADFVFQTSRMVVGKDRPVGWFKPLAIHASVHGVITAMLFLVVSPPLAWLGLADALVHGTIDRLKSIATRRQKLTPGQTTFWWFFGADQTLHHLTHVLLAILLAAAGSGGSAG</sequence>
<accession>A0ABT1R5P5</accession>
<gene>
    <name evidence="2" type="ORF">GB927_010690</name>
</gene>
<keyword evidence="1" id="KW-1133">Transmembrane helix</keyword>
<dbReference type="InterPro" id="IPR021737">
    <property type="entry name" value="Phage_phiKZ_Orf197"/>
</dbReference>
<evidence type="ECO:0000256" key="1">
    <source>
        <dbReference type="SAM" id="Phobius"/>
    </source>
</evidence>
<protein>
    <submittedName>
        <fullName evidence="2">DUF3307 domain-containing protein</fullName>
    </submittedName>
</protein>
<feature type="transmembrane region" description="Helical" evidence="1">
    <location>
        <begin position="12"/>
        <end position="31"/>
    </location>
</feature>
<proteinExistence type="predicted"/>
<dbReference type="EMBL" id="WHSB02000003">
    <property type="protein sequence ID" value="MCQ4630507.1"/>
    <property type="molecule type" value="Genomic_DNA"/>
</dbReference>
<name>A0ABT1R5P5_9HYPH</name>
<dbReference type="Pfam" id="PF11750">
    <property type="entry name" value="DUF3307"/>
    <property type="match status" value="1"/>
</dbReference>
<keyword evidence="1" id="KW-0472">Membrane</keyword>
<keyword evidence="1" id="KW-0812">Transmembrane</keyword>
<feature type="transmembrane region" description="Helical" evidence="1">
    <location>
        <begin position="52"/>
        <end position="74"/>
    </location>
</feature>
<reference evidence="2" key="1">
    <citation type="submission" date="2021-07" db="EMBL/GenBank/DDBJ databases">
        <title>Shinella sp. nov., a novel member of the genus Shinella from water.</title>
        <authorList>
            <person name="Deng Y."/>
        </authorList>
    </citation>
    <scope>NUCLEOTIDE SEQUENCE</scope>
    <source>
        <strain evidence="2">CPCC 100929</strain>
    </source>
</reference>
<keyword evidence="3" id="KW-1185">Reference proteome</keyword>
<feature type="transmembrane region" description="Helical" evidence="1">
    <location>
        <begin position="116"/>
        <end position="137"/>
    </location>
</feature>